<dbReference type="GO" id="GO:0022857">
    <property type="term" value="F:transmembrane transporter activity"/>
    <property type="evidence" value="ECO:0007669"/>
    <property type="project" value="InterPro"/>
</dbReference>
<name>A0A7K3M9K8_9ACTN</name>
<dbReference type="GO" id="GO:0005886">
    <property type="term" value="C:plasma membrane"/>
    <property type="evidence" value="ECO:0007669"/>
    <property type="project" value="UniProtKB-SubCell"/>
</dbReference>
<sequence length="339" mass="35131">MNTPLATESAPNERLVVTRQTRLTAKLTTHVQTVAVGGVLLVLLLVFAFSADQFLTVNNILNMLRQIAPTMIVAVAMTFVITSGGIDLSVGSTVALSGSLLAIAISAGWDPTLALAAVVLLGAVIGFVNGWFSAYHGIPAFIVTLAMLSILRGTALRATEGYSTPISRDTWVVTLGQGRLLGIPLPAIIALVVAVAGWFVFAKTPFGRYVVGLGSNGESLRRSGVAVRRVGLSVFVLTSTAAAMAGVLVATRLASGSANAGVMFELEVITAVVLGGTSLFGGRGSIVGTVLGALVLGVIANGLVLMHVSPFYIQILQGAILLLAIFLNQKIFSRFATRA</sequence>
<evidence type="ECO:0000256" key="3">
    <source>
        <dbReference type="ARBA" id="ARBA00022692"/>
    </source>
</evidence>
<evidence type="ECO:0000256" key="2">
    <source>
        <dbReference type="ARBA" id="ARBA00022475"/>
    </source>
</evidence>
<accession>A0A7K3M9K8</accession>
<feature type="transmembrane region" description="Helical" evidence="6">
    <location>
        <begin position="179"/>
        <end position="201"/>
    </location>
</feature>
<feature type="transmembrane region" description="Helical" evidence="6">
    <location>
        <begin position="29"/>
        <end position="51"/>
    </location>
</feature>
<feature type="transmembrane region" description="Helical" evidence="6">
    <location>
        <begin position="260"/>
        <end position="279"/>
    </location>
</feature>
<dbReference type="EMBL" id="WLZY01000006">
    <property type="protein sequence ID" value="NDL59098.1"/>
    <property type="molecule type" value="Genomic_DNA"/>
</dbReference>
<reference evidence="7 8" key="1">
    <citation type="submission" date="2019-11" db="EMBL/GenBank/DDBJ databases">
        <authorList>
            <person name="Li X.-J."/>
            <person name="Feng X.-M."/>
        </authorList>
    </citation>
    <scope>NUCLEOTIDE SEQUENCE [LARGE SCALE GENOMIC DNA]</scope>
    <source>
        <strain evidence="7 8">XMNu-373</strain>
    </source>
</reference>
<protein>
    <submittedName>
        <fullName evidence="7">ABC transporter permease</fullName>
    </submittedName>
</protein>
<feature type="transmembrane region" description="Helical" evidence="6">
    <location>
        <begin position="286"/>
        <end position="305"/>
    </location>
</feature>
<feature type="transmembrane region" description="Helical" evidence="6">
    <location>
        <begin position="311"/>
        <end position="328"/>
    </location>
</feature>
<dbReference type="RefSeq" id="WP_162451776.1">
    <property type="nucleotide sequence ID" value="NZ_WLZY01000006.1"/>
</dbReference>
<proteinExistence type="predicted"/>
<evidence type="ECO:0000256" key="4">
    <source>
        <dbReference type="ARBA" id="ARBA00022989"/>
    </source>
</evidence>
<feature type="transmembrane region" description="Helical" evidence="6">
    <location>
        <begin position="88"/>
        <end position="107"/>
    </location>
</feature>
<keyword evidence="8" id="KW-1185">Reference proteome</keyword>
<gene>
    <name evidence="7" type="ORF">F7O44_18685</name>
</gene>
<keyword evidence="3 6" id="KW-0812">Transmembrane</keyword>
<dbReference type="Proteomes" id="UP000460435">
    <property type="component" value="Unassembled WGS sequence"/>
</dbReference>
<keyword evidence="2" id="KW-1003">Cell membrane</keyword>
<evidence type="ECO:0000313" key="7">
    <source>
        <dbReference type="EMBL" id="NDL59098.1"/>
    </source>
</evidence>
<dbReference type="CDD" id="cd06579">
    <property type="entry name" value="TM_PBP1_transp_AraH_like"/>
    <property type="match status" value="1"/>
</dbReference>
<organism evidence="7 8">
    <name type="scientific">Phytoactinopolyspora mesophila</name>
    <dbReference type="NCBI Taxonomy" id="2650750"/>
    <lineage>
        <taxon>Bacteria</taxon>
        <taxon>Bacillati</taxon>
        <taxon>Actinomycetota</taxon>
        <taxon>Actinomycetes</taxon>
        <taxon>Jiangellales</taxon>
        <taxon>Jiangellaceae</taxon>
        <taxon>Phytoactinopolyspora</taxon>
    </lineage>
</organism>
<dbReference type="InterPro" id="IPR001851">
    <property type="entry name" value="ABC_transp_permease"/>
</dbReference>
<dbReference type="Pfam" id="PF02653">
    <property type="entry name" value="BPD_transp_2"/>
    <property type="match status" value="1"/>
</dbReference>
<comment type="caution">
    <text evidence="7">The sequence shown here is derived from an EMBL/GenBank/DDBJ whole genome shotgun (WGS) entry which is preliminary data.</text>
</comment>
<dbReference type="AlphaFoldDB" id="A0A7K3M9K8"/>
<evidence type="ECO:0000256" key="6">
    <source>
        <dbReference type="SAM" id="Phobius"/>
    </source>
</evidence>
<evidence type="ECO:0000256" key="1">
    <source>
        <dbReference type="ARBA" id="ARBA00004651"/>
    </source>
</evidence>
<dbReference type="PANTHER" id="PTHR32196">
    <property type="entry name" value="ABC TRANSPORTER PERMEASE PROTEIN YPHD-RELATED-RELATED"/>
    <property type="match status" value="1"/>
</dbReference>
<evidence type="ECO:0000313" key="8">
    <source>
        <dbReference type="Proteomes" id="UP000460435"/>
    </source>
</evidence>
<evidence type="ECO:0000256" key="5">
    <source>
        <dbReference type="ARBA" id="ARBA00023136"/>
    </source>
</evidence>
<feature type="transmembrane region" description="Helical" evidence="6">
    <location>
        <begin position="63"/>
        <end position="81"/>
    </location>
</feature>
<keyword evidence="5 6" id="KW-0472">Membrane</keyword>
<comment type="subcellular location">
    <subcellularLocation>
        <location evidence="1">Cell membrane</location>
        <topology evidence="1">Multi-pass membrane protein</topology>
    </subcellularLocation>
</comment>
<feature type="transmembrane region" description="Helical" evidence="6">
    <location>
        <begin position="230"/>
        <end position="254"/>
    </location>
</feature>
<keyword evidence="4 6" id="KW-1133">Transmembrane helix</keyword>
<feature type="transmembrane region" description="Helical" evidence="6">
    <location>
        <begin position="113"/>
        <end position="132"/>
    </location>
</feature>
<feature type="transmembrane region" description="Helical" evidence="6">
    <location>
        <begin position="139"/>
        <end position="159"/>
    </location>
</feature>
<dbReference type="PANTHER" id="PTHR32196:SF72">
    <property type="entry name" value="RIBOSE IMPORT PERMEASE PROTEIN RBSC"/>
    <property type="match status" value="1"/>
</dbReference>